<name>A0A6C0HXD0_9ZZZZ</name>
<dbReference type="EMBL" id="MN740031">
    <property type="protein sequence ID" value="QHT85080.1"/>
    <property type="molecule type" value="Genomic_DNA"/>
</dbReference>
<dbReference type="SUPFAM" id="SSF51294">
    <property type="entry name" value="Hedgehog/intein (Hint) domain"/>
    <property type="match status" value="1"/>
</dbReference>
<dbReference type="InterPro" id="IPR028992">
    <property type="entry name" value="Hedgehog/Intein_dom"/>
</dbReference>
<accession>A0A6C0HXD0</accession>
<feature type="domain" description="Hedgehog/Intein (Hint)" evidence="1">
    <location>
        <begin position="153"/>
        <end position="254"/>
    </location>
</feature>
<evidence type="ECO:0000259" key="1">
    <source>
        <dbReference type="Pfam" id="PF13403"/>
    </source>
</evidence>
<dbReference type="Gene3D" id="2.170.16.10">
    <property type="entry name" value="Hedgehog/Intein (Hint) domain"/>
    <property type="match status" value="1"/>
</dbReference>
<dbReference type="InterPro" id="IPR036844">
    <property type="entry name" value="Hint_dom_sf"/>
</dbReference>
<evidence type="ECO:0000313" key="2">
    <source>
        <dbReference type="EMBL" id="QHT85080.1"/>
    </source>
</evidence>
<dbReference type="Pfam" id="PF13403">
    <property type="entry name" value="Hint_2"/>
    <property type="match status" value="1"/>
</dbReference>
<protein>
    <recommendedName>
        <fullName evidence="1">Hedgehog/Intein (Hint) domain-containing protein</fullName>
    </recommendedName>
</protein>
<proteinExistence type="predicted"/>
<sequence length="324" mass="36640">MSTSWYYLTMDTTLSSPSLFYEAYFSANLNPADPSYIVQAFYDASNMSIISGNILDSLALPVSSWTPDNFMVRTNSLIPPFNIYLFEPSGVNINSSYLKNALNNAGYNTPTLTTNYYNIRNNSGNNLLYPDSPSLINLPSLTITIVTTTNPFVCFKEGSKILTDKGYIPIENLRKGDLIKTSKNGYVPINMIGSKSIYNSVTNERNKDSLYVCSKDQYPEITEDLVITGCHSILVDNFKDDEQRSKAQDVLGGTIYVTEQKYRLPACVDPRAQIYNKEGHFVIYHLALDHDNYYKNYGVYANGLLVESCSKRYMKEYSQMKLIE</sequence>
<dbReference type="AlphaFoldDB" id="A0A6C0HXD0"/>
<organism evidence="2">
    <name type="scientific">viral metagenome</name>
    <dbReference type="NCBI Taxonomy" id="1070528"/>
    <lineage>
        <taxon>unclassified sequences</taxon>
        <taxon>metagenomes</taxon>
        <taxon>organismal metagenomes</taxon>
    </lineage>
</organism>
<reference evidence="2" key="1">
    <citation type="journal article" date="2020" name="Nature">
        <title>Giant virus diversity and host interactions through global metagenomics.</title>
        <authorList>
            <person name="Schulz F."/>
            <person name="Roux S."/>
            <person name="Paez-Espino D."/>
            <person name="Jungbluth S."/>
            <person name="Walsh D.A."/>
            <person name="Denef V.J."/>
            <person name="McMahon K.D."/>
            <person name="Konstantinidis K.T."/>
            <person name="Eloe-Fadrosh E.A."/>
            <person name="Kyrpides N.C."/>
            <person name="Woyke T."/>
        </authorList>
    </citation>
    <scope>NUCLEOTIDE SEQUENCE</scope>
    <source>
        <strain evidence="2">GVMAG-M-3300023184-178</strain>
    </source>
</reference>